<sequence length="122" mass="13477">MPAILAIDDSQIILRGTFVYPIYSTGTANLMGGVQASDLKASKAIFMGGDFNVISLVGEYIGRSILDSIAIVDFNSCMKDCRLLELPVSSNNIIWRGSRNSGQVWKRLEKIFVILVIFCKQK</sequence>
<proteinExistence type="predicted"/>
<name>A0ABD2Z4C1_9GENT</name>
<evidence type="ECO:0000313" key="2">
    <source>
        <dbReference type="Proteomes" id="UP001630127"/>
    </source>
</evidence>
<protein>
    <submittedName>
        <fullName evidence="1">Uncharacterized protein</fullName>
    </submittedName>
</protein>
<reference evidence="1 2" key="1">
    <citation type="submission" date="2024-11" db="EMBL/GenBank/DDBJ databases">
        <title>A near-complete genome assembly of Cinchona calisaya.</title>
        <authorList>
            <person name="Lian D.C."/>
            <person name="Zhao X.W."/>
            <person name="Wei L."/>
        </authorList>
    </citation>
    <scope>NUCLEOTIDE SEQUENCE [LARGE SCALE GENOMIC DNA]</scope>
    <source>
        <tissue evidence="1">Nenye</tissue>
    </source>
</reference>
<keyword evidence="2" id="KW-1185">Reference proteome</keyword>
<dbReference type="Proteomes" id="UP001630127">
    <property type="component" value="Unassembled WGS sequence"/>
</dbReference>
<comment type="caution">
    <text evidence="1">The sequence shown here is derived from an EMBL/GenBank/DDBJ whole genome shotgun (WGS) entry which is preliminary data.</text>
</comment>
<accession>A0ABD2Z4C1</accession>
<evidence type="ECO:0000313" key="1">
    <source>
        <dbReference type="EMBL" id="KAL3513579.1"/>
    </source>
</evidence>
<organism evidence="1 2">
    <name type="scientific">Cinchona calisaya</name>
    <dbReference type="NCBI Taxonomy" id="153742"/>
    <lineage>
        <taxon>Eukaryota</taxon>
        <taxon>Viridiplantae</taxon>
        <taxon>Streptophyta</taxon>
        <taxon>Embryophyta</taxon>
        <taxon>Tracheophyta</taxon>
        <taxon>Spermatophyta</taxon>
        <taxon>Magnoliopsida</taxon>
        <taxon>eudicotyledons</taxon>
        <taxon>Gunneridae</taxon>
        <taxon>Pentapetalae</taxon>
        <taxon>asterids</taxon>
        <taxon>lamiids</taxon>
        <taxon>Gentianales</taxon>
        <taxon>Rubiaceae</taxon>
        <taxon>Cinchonoideae</taxon>
        <taxon>Cinchoneae</taxon>
        <taxon>Cinchona</taxon>
    </lineage>
</organism>
<dbReference type="EMBL" id="JBJUIK010000011">
    <property type="protein sequence ID" value="KAL3513579.1"/>
    <property type="molecule type" value="Genomic_DNA"/>
</dbReference>
<gene>
    <name evidence="1" type="ORF">ACH5RR_026296</name>
</gene>
<dbReference type="AlphaFoldDB" id="A0ABD2Z4C1"/>